<dbReference type="SUPFAM" id="SSF53756">
    <property type="entry name" value="UDP-Glycosyltransferase/glycogen phosphorylase"/>
    <property type="match status" value="1"/>
</dbReference>
<dbReference type="GO" id="GO:0016757">
    <property type="term" value="F:glycosyltransferase activity"/>
    <property type="evidence" value="ECO:0007669"/>
    <property type="project" value="InterPro"/>
</dbReference>
<reference evidence="2" key="1">
    <citation type="journal article" date="2014" name="Front. Microbiol.">
        <title>High frequency of phylogenetically diverse reductive dehalogenase-homologous genes in deep subseafloor sedimentary metagenomes.</title>
        <authorList>
            <person name="Kawai M."/>
            <person name="Futagami T."/>
            <person name="Toyoda A."/>
            <person name="Takaki Y."/>
            <person name="Nishi S."/>
            <person name="Hori S."/>
            <person name="Arai W."/>
            <person name="Tsubouchi T."/>
            <person name="Morono Y."/>
            <person name="Uchiyama I."/>
            <person name="Ito T."/>
            <person name="Fujiyama A."/>
            <person name="Inagaki F."/>
            <person name="Takami H."/>
        </authorList>
    </citation>
    <scope>NUCLEOTIDE SEQUENCE</scope>
    <source>
        <strain evidence="2">Expedition CK06-06</strain>
    </source>
</reference>
<proteinExistence type="predicted"/>
<dbReference type="AlphaFoldDB" id="X1GLW0"/>
<dbReference type="EMBL" id="BARU01009207">
    <property type="protein sequence ID" value="GAH33953.1"/>
    <property type="molecule type" value="Genomic_DNA"/>
</dbReference>
<dbReference type="Pfam" id="PF00534">
    <property type="entry name" value="Glycos_transf_1"/>
    <property type="match status" value="1"/>
</dbReference>
<gene>
    <name evidence="2" type="ORF">S03H2_17808</name>
</gene>
<organism evidence="2">
    <name type="scientific">marine sediment metagenome</name>
    <dbReference type="NCBI Taxonomy" id="412755"/>
    <lineage>
        <taxon>unclassified sequences</taxon>
        <taxon>metagenomes</taxon>
        <taxon>ecological metagenomes</taxon>
    </lineage>
</organism>
<accession>X1GLW0</accession>
<dbReference type="PANTHER" id="PTHR12526">
    <property type="entry name" value="GLYCOSYLTRANSFERASE"/>
    <property type="match status" value="1"/>
</dbReference>
<sequence>MFCISSLEENFPITVLESLACGIPVVGFKVGGIPEQIPEECGILVPPKNAKALGKALMNLLQDDELRENMSNNCRARCVAHYTINKLREGYIKLYSEILSRPT</sequence>
<protein>
    <recommendedName>
        <fullName evidence="1">Glycosyl transferase family 1 domain-containing protein</fullName>
    </recommendedName>
</protein>
<dbReference type="InterPro" id="IPR001296">
    <property type="entry name" value="Glyco_trans_1"/>
</dbReference>
<comment type="caution">
    <text evidence="2">The sequence shown here is derived from an EMBL/GenBank/DDBJ whole genome shotgun (WGS) entry which is preliminary data.</text>
</comment>
<evidence type="ECO:0000313" key="2">
    <source>
        <dbReference type="EMBL" id="GAH33953.1"/>
    </source>
</evidence>
<name>X1GLW0_9ZZZZ</name>
<evidence type="ECO:0000259" key="1">
    <source>
        <dbReference type="Pfam" id="PF00534"/>
    </source>
</evidence>
<dbReference type="Gene3D" id="3.40.50.2000">
    <property type="entry name" value="Glycogen Phosphorylase B"/>
    <property type="match status" value="2"/>
</dbReference>
<feature type="domain" description="Glycosyl transferase family 1" evidence="1">
    <location>
        <begin position="2"/>
        <end position="76"/>
    </location>
</feature>